<keyword evidence="3" id="KW-1185">Reference proteome</keyword>
<dbReference type="EMBL" id="CAAALY010260820">
    <property type="protein sequence ID" value="VEL39316.1"/>
    <property type="molecule type" value="Genomic_DNA"/>
</dbReference>
<evidence type="ECO:0000256" key="1">
    <source>
        <dbReference type="SAM" id="SignalP"/>
    </source>
</evidence>
<evidence type="ECO:0000313" key="2">
    <source>
        <dbReference type="EMBL" id="VEL39316.1"/>
    </source>
</evidence>
<accession>A0A448XL94</accession>
<dbReference type="AlphaFoldDB" id="A0A448XL94"/>
<keyword evidence="1" id="KW-0732">Signal</keyword>
<name>A0A448XL94_9PLAT</name>
<evidence type="ECO:0000313" key="3">
    <source>
        <dbReference type="Proteomes" id="UP000784294"/>
    </source>
</evidence>
<feature type="chain" id="PRO_5019535655" evidence="1">
    <location>
        <begin position="20"/>
        <end position="334"/>
    </location>
</feature>
<comment type="caution">
    <text evidence="2">The sequence shown here is derived from an EMBL/GenBank/DDBJ whole genome shotgun (WGS) entry which is preliminary data.</text>
</comment>
<protein>
    <submittedName>
        <fullName evidence="2">Uncharacterized protein</fullName>
    </submittedName>
</protein>
<organism evidence="2 3">
    <name type="scientific">Protopolystoma xenopodis</name>
    <dbReference type="NCBI Taxonomy" id="117903"/>
    <lineage>
        <taxon>Eukaryota</taxon>
        <taxon>Metazoa</taxon>
        <taxon>Spiralia</taxon>
        <taxon>Lophotrochozoa</taxon>
        <taxon>Platyhelminthes</taxon>
        <taxon>Monogenea</taxon>
        <taxon>Polyopisthocotylea</taxon>
        <taxon>Polystomatidea</taxon>
        <taxon>Polystomatidae</taxon>
        <taxon>Protopolystoma</taxon>
    </lineage>
</organism>
<gene>
    <name evidence="2" type="ORF">PXEA_LOCUS32756</name>
</gene>
<reference evidence="2" key="1">
    <citation type="submission" date="2018-11" db="EMBL/GenBank/DDBJ databases">
        <authorList>
            <consortium name="Pathogen Informatics"/>
        </authorList>
    </citation>
    <scope>NUCLEOTIDE SEQUENCE</scope>
</reference>
<dbReference type="Proteomes" id="UP000784294">
    <property type="component" value="Unassembled WGS sequence"/>
</dbReference>
<proteinExistence type="predicted"/>
<sequence>MSLFSGLLVLMFNSLLNSGIEHNVLNGLICEKTFYFSCADRIYELFRSRISDIQDGPECIDSLLEPSLTVPDKAYLGESLLPLLRLISFEHSFTQAIFMASNIYLTSDSKFSSILCVQRILFRQYMTHNATLEFSDKAVLYFDNLDVISEESLQTPVLSKENYSEKGTLLLELEQFTLPRIFTLCLEHYKLCMSFCHFDLVEEFLIDDWLGCHINESHSHTLAEKRKFTNTEVLVIGLKCLHLAGICLFTFRQQFRNKKNVATCSSIVWLDGSRLSPVEAEARLAQAWSGFAIIQLRASCFVATHKTLSSEFNNSPLDLAPSSGMFRKCLRSQC</sequence>
<feature type="signal peptide" evidence="1">
    <location>
        <begin position="1"/>
        <end position="19"/>
    </location>
</feature>